<evidence type="ECO:0000313" key="2">
    <source>
        <dbReference type="Proteomes" id="UP001055811"/>
    </source>
</evidence>
<sequence>MEVGDNHLSMEINDDCLTVETNYEEEQGEIETLFVKSPMMMTWFLVLIVCLMILSANPTISISLRFPNSDFPAEAGHSLLGDAHFADGEHSVHLSHTTSSSFGIILRRTPYKFSTSTSFSSNFTFEIGNGVALVIIPADFPSKFARNMSFGLFNENRLFGIELDVNVCKISSSRVSNVSRINHVLKSGVNLTSWIDYVAILKRLDVRVSKLGDPRPVDPLISHRIDLGEMLKGEDVLLGLASFNGNPQQITTVYSWTSKIEDIPKWLHSIPVIPQDSSTVREDVQTSTKKGSYLSVFILAAGCGALAALALFFVLSYVADKQKAQGELSGRPVDFKYEKIVVHEANNSETAMK</sequence>
<dbReference type="Proteomes" id="UP001055811">
    <property type="component" value="Linkage Group LG06"/>
</dbReference>
<name>A0ACB9BH67_CICIN</name>
<organism evidence="1 2">
    <name type="scientific">Cichorium intybus</name>
    <name type="common">Chicory</name>
    <dbReference type="NCBI Taxonomy" id="13427"/>
    <lineage>
        <taxon>Eukaryota</taxon>
        <taxon>Viridiplantae</taxon>
        <taxon>Streptophyta</taxon>
        <taxon>Embryophyta</taxon>
        <taxon>Tracheophyta</taxon>
        <taxon>Spermatophyta</taxon>
        <taxon>Magnoliopsida</taxon>
        <taxon>eudicotyledons</taxon>
        <taxon>Gunneridae</taxon>
        <taxon>Pentapetalae</taxon>
        <taxon>asterids</taxon>
        <taxon>campanulids</taxon>
        <taxon>Asterales</taxon>
        <taxon>Asteraceae</taxon>
        <taxon>Cichorioideae</taxon>
        <taxon>Cichorieae</taxon>
        <taxon>Cichoriinae</taxon>
        <taxon>Cichorium</taxon>
    </lineage>
</organism>
<accession>A0ACB9BH67</accession>
<reference evidence="2" key="1">
    <citation type="journal article" date="2022" name="Mol. Ecol. Resour.">
        <title>The genomes of chicory, endive, great burdock and yacon provide insights into Asteraceae palaeo-polyploidization history and plant inulin production.</title>
        <authorList>
            <person name="Fan W."/>
            <person name="Wang S."/>
            <person name="Wang H."/>
            <person name="Wang A."/>
            <person name="Jiang F."/>
            <person name="Liu H."/>
            <person name="Zhao H."/>
            <person name="Xu D."/>
            <person name="Zhang Y."/>
        </authorList>
    </citation>
    <scope>NUCLEOTIDE SEQUENCE [LARGE SCALE GENOMIC DNA]</scope>
    <source>
        <strain evidence="2">cv. Punajuju</strain>
    </source>
</reference>
<evidence type="ECO:0000313" key="1">
    <source>
        <dbReference type="EMBL" id="KAI3721141.1"/>
    </source>
</evidence>
<comment type="caution">
    <text evidence="1">The sequence shown here is derived from an EMBL/GenBank/DDBJ whole genome shotgun (WGS) entry which is preliminary data.</text>
</comment>
<gene>
    <name evidence="1" type="ORF">L2E82_32146</name>
</gene>
<proteinExistence type="predicted"/>
<reference evidence="1 2" key="2">
    <citation type="journal article" date="2022" name="Mol. Ecol. Resour.">
        <title>The genomes of chicory, endive, great burdock and yacon provide insights into Asteraceae paleo-polyploidization history and plant inulin production.</title>
        <authorList>
            <person name="Fan W."/>
            <person name="Wang S."/>
            <person name="Wang H."/>
            <person name="Wang A."/>
            <person name="Jiang F."/>
            <person name="Liu H."/>
            <person name="Zhao H."/>
            <person name="Xu D."/>
            <person name="Zhang Y."/>
        </authorList>
    </citation>
    <scope>NUCLEOTIDE SEQUENCE [LARGE SCALE GENOMIC DNA]</scope>
    <source>
        <strain evidence="2">cv. Punajuju</strain>
        <tissue evidence="1">Leaves</tissue>
    </source>
</reference>
<dbReference type="EMBL" id="CM042014">
    <property type="protein sequence ID" value="KAI3721141.1"/>
    <property type="molecule type" value="Genomic_DNA"/>
</dbReference>
<keyword evidence="2" id="KW-1185">Reference proteome</keyword>
<protein>
    <submittedName>
        <fullName evidence="1">Uncharacterized protein</fullName>
    </submittedName>
</protein>